<dbReference type="Proteomes" id="UP000720344">
    <property type="component" value="Unassembled WGS sequence"/>
</dbReference>
<evidence type="ECO:0000256" key="1">
    <source>
        <dbReference type="SAM" id="Coils"/>
    </source>
</evidence>
<feature type="signal peptide" evidence="2">
    <location>
        <begin position="1"/>
        <end position="24"/>
    </location>
</feature>
<proteinExistence type="predicted"/>
<feature type="coiled-coil region" evidence="1">
    <location>
        <begin position="25"/>
        <end position="59"/>
    </location>
</feature>
<evidence type="ECO:0000313" key="3">
    <source>
        <dbReference type="EMBL" id="NJA88662.1"/>
    </source>
</evidence>
<keyword evidence="4" id="KW-1185">Reference proteome</keyword>
<dbReference type="SUPFAM" id="SSF56935">
    <property type="entry name" value="Porins"/>
    <property type="match status" value="1"/>
</dbReference>
<feature type="chain" id="PRO_5046678559" description="Porin" evidence="2">
    <location>
        <begin position="25"/>
        <end position="483"/>
    </location>
</feature>
<gene>
    <name evidence="3" type="ORF">HCX48_05415</name>
</gene>
<dbReference type="InterPro" id="IPR045748">
    <property type="entry name" value="DcaP"/>
</dbReference>
<sequence length="483" mass="53179">MKRKKIVLALVAAGLCAGALPAHAAAGDADRIAQLEKQLKMLQEQVEAMKKSAATSQEVADLRDQVTAQGKEAVVAGDIPNSFRIPGSDTSIHIYGVAEMNMIHEFKGDNSGSDYSTFAPSIPLNGSTNASRQGQTYLHGRTSRIGIEGMTPTPYGQAMFKVEGDFNNDPRTGNSAVTGDVKNISTQQQTNSYDFRLRHAYLQVGPWLIGQTWSTFMDVDNTPETVDFNGPIGSTFLRQPQIRYTYTTPKYGNFSAAVENSASYVLAKNTNLTPNAYEASTAGFSRVPDLVVRWDKPYDWGSMSLRAVSHELRVNGTLYDLNTNGTNANTSRRGFGLAASGQIKTVGDDFISWIVTGGNGIGRYFNYIEGAVYNRDSNNIEMERTAGLVLGYQHKVSDQLRLNFVYGTQKTYNNSYTDYAYAHASDLGDTVNRRVSQFHIGGFYSPIKVMDLGLEYIYGKRETILGNDGNMSRINFLARYNLN</sequence>
<accession>A0ABX0WG00</accession>
<dbReference type="RefSeq" id="WP_167681148.1">
    <property type="nucleotide sequence ID" value="NZ_JAATWB010000003.1"/>
</dbReference>
<reference evidence="4" key="1">
    <citation type="submission" date="2020-03" db="EMBL/GenBank/DDBJ databases">
        <title>Whole-genome sequence of the purple nonsulfur bacterium Rhodocyclus tenuis DSM112.</title>
        <authorList>
            <person name="Kyndt J.A."/>
            <person name="Meyer T.E."/>
        </authorList>
    </citation>
    <scope>NUCLEOTIDE SEQUENCE [LARGE SCALE GENOMIC DNA]</scope>
    <source>
        <strain evidence="4">DSM 112</strain>
    </source>
</reference>
<keyword evidence="1" id="KW-0175">Coiled coil</keyword>
<evidence type="ECO:0000256" key="2">
    <source>
        <dbReference type="SAM" id="SignalP"/>
    </source>
</evidence>
<dbReference type="EMBL" id="JAATWB010000003">
    <property type="protein sequence ID" value="NJA88662.1"/>
    <property type="molecule type" value="Genomic_DNA"/>
</dbReference>
<evidence type="ECO:0000313" key="4">
    <source>
        <dbReference type="Proteomes" id="UP000720344"/>
    </source>
</evidence>
<comment type="caution">
    <text evidence="3">The sequence shown here is derived from an EMBL/GenBank/DDBJ whole genome shotgun (WGS) entry which is preliminary data.</text>
</comment>
<protein>
    <recommendedName>
        <fullName evidence="5">Porin</fullName>
    </recommendedName>
</protein>
<organism evidence="3 4">
    <name type="scientific">Rhodocyclus gracilis</name>
    <dbReference type="NCBI Taxonomy" id="2929842"/>
    <lineage>
        <taxon>Bacteria</taxon>
        <taxon>Pseudomonadati</taxon>
        <taxon>Pseudomonadota</taxon>
        <taxon>Betaproteobacteria</taxon>
        <taxon>Rhodocyclales</taxon>
        <taxon>Rhodocyclaceae</taxon>
        <taxon>Rhodocyclus</taxon>
    </lineage>
</organism>
<name>A0ABX0WG00_9RHOO</name>
<dbReference type="Pfam" id="PF19577">
    <property type="entry name" value="DcaP"/>
    <property type="match status" value="1"/>
</dbReference>
<evidence type="ECO:0008006" key="5">
    <source>
        <dbReference type="Google" id="ProtNLM"/>
    </source>
</evidence>
<keyword evidence="2" id="KW-0732">Signal</keyword>